<dbReference type="EMBL" id="KN834833">
    <property type="protein sequence ID" value="KIK53071.1"/>
    <property type="molecule type" value="Genomic_DNA"/>
</dbReference>
<evidence type="ECO:0000313" key="3">
    <source>
        <dbReference type="Proteomes" id="UP000053593"/>
    </source>
</evidence>
<keyword evidence="1" id="KW-0472">Membrane</keyword>
<keyword evidence="1" id="KW-0812">Transmembrane</keyword>
<feature type="transmembrane region" description="Helical" evidence="1">
    <location>
        <begin position="103"/>
        <end position="124"/>
    </location>
</feature>
<sequence length="131" mass="14712">MSGKDLDSNLVIVRTAALTSKIHGLAGDLQQGVEIICTWCGVLENDDEKLIQALDKEILPTIEKLTALILSLQKEILLQDMEFQRRQEELCNAQLGGWALMKFVLGSLLYMLLPFLLIPFALLINNKFLEV</sequence>
<evidence type="ECO:0000256" key="1">
    <source>
        <dbReference type="SAM" id="Phobius"/>
    </source>
</evidence>
<reference evidence="2 3" key="1">
    <citation type="submission" date="2014-04" db="EMBL/GenBank/DDBJ databases">
        <title>Evolutionary Origins and Diversification of the Mycorrhizal Mutualists.</title>
        <authorList>
            <consortium name="DOE Joint Genome Institute"/>
            <consortium name="Mycorrhizal Genomics Consortium"/>
            <person name="Kohler A."/>
            <person name="Kuo A."/>
            <person name="Nagy L.G."/>
            <person name="Floudas D."/>
            <person name="Copeland A."/>
            <person name="Barry K.W."/>
            <person name="Cichocki N."/>
            <person name="Veneault-Fourrey C."/>
            <person name="LaButti K."/>
            <person name="Lindquist E.A."/>
            <person name="Lipzen A."/>
            <person name="Lundell T."/>
            <person name="Morin E."/>
            <person name="Murat C."/>
            <person name="Riley R."/>
            <person name="Ohm R."/>
            <person name="Sun H."/>
            <person name="Tunlid A."/>
            <person name="Henrissat B."/>
            <person name="Grigoriev I.V."/>
            <person name="Hibbett D.S."/>
            <person name="Martin F."/>
        </authorList>
    </citation>
    <scope>NUCLEOTIDE SEQUENCE [LARGE SCALE GENOMIC DNA]</scope>
    <source>
        <strain evidence="2 3">FD-317 M1</strain>
    </source>
</reference>
<keyword evidence="3" id="KW-1185">Reference proteome</keyword>
<dbReference type="AlphaFoldDB" id="A0A0D0BEP4"/>
<proteinExistence type="predicted"/>
<dbReference type="Proteomes" id="UP000053593">
    <property type="component" value="Unassembled WGS sequence"/>
</dbReference>
<dbReference type="HOGENOM" id="CLU_1927869_0_0_1"/>
<gene>
    <name evidence="2" type="ORF">GYMLUDRAFT_250658</name>
</gene>
<organism evidence="2 3">
    <name type="scientific">Collybiopsis luxurians FD-317 M1</name>
    <dbReference type="NCBI Taxonomy" id="944289"/>
    <lineage>
        <taxon>Eukaryota</taxon>
        <taxon>Fungi</taxon>
        <taxon>Dikarya</taxon>
        <taxon>Basidiomycota</taxon>
        <taxon>Agaricomycotina</taxon>
        <taxon>Agaricomycetes</taxon>
        <taxon>Agaricomycetidae</taxon>
        <taxon>Agaricales</taxon>
        <taxon>Marasmiineae</taxon>
        <taxon>Omphalotaceae</taxon>
        <taxon>Collybiopsis</taxon>
        <taxon>Collybiopsis luxurians</taxon>
    </lineage>
</organism>
<accession>A0A0D0BEP4</accession>
<evidence type="ECO:0000313" key="2">
    <source>
        <dbReference type="EMBL" id="KIK53071.1"/>
    </source>
</evidence>
<protein>
    <submittedName>
        <fullName evidence="2">Uncharacterized protein</fullName>
    </submittedName>
</protein>
<name>A0A0D0BEP4_9AGAR</name>
<keyword evidence="1" id="KW-1133">Transmembrane helix</keyword>